<dbReference type="EMBL" id="FOFS01000006">
    <property type="protein sequence ID" value="SEQ41397.1"/>
    <property type="molecule type" value="Genomic_DNA"/>
</dbReference>
<accession>A0A1H9FU55</accession>
<protein>
    <recommendedName>
        <fullName evidence="3">Acetaldehyde dehydrogenase</fullName>
    </recommendedName>
</protein>
<evidence type="ECO:0000313" key="2">
    <source>
        <dbReference type="Proteomes" id="UP000199233"/>
    </source>
</evidence>
<dbReference type="RefSeq" id="WP_093284835.1">
    <property type="nucleotide sequence ID" value="NZ_FOFS01000006.1"/>
</dbReference>
<evidence type="ECO:0000313" key="1">
    <source>
        <dbReference type="EMBL" id="SEQ41397.1"/>
    </source>
</evidence>
<reference evidence="1 2" key="1">
    <citation type="submission" date="2016-10" db="EMBL/GenBank/DDBJ databases">
        <authorList>
            <person name="de Groot N.N."/>
        </authorList>
    </citation>
    <scope>NUCLEOTIDE SEQUENCE [LARGE SCALE GENOMIC DNA]</scope>
    <source>
        <strain evidence="1 2">DSM 25927</strain>
    </source>
</reference>
<proteinExistence type="predicted"/>
<dbReference type="OrthoDB" id="3725739at2"/>
<dbReference type="AlphaFoldDB" id="A0A1H9FU55"/>
<evidence type="ECO:0008006" key="3">
    <source>
        <dbReference type="Google" id="ProtNLM"/>
    </source>
</evidence>
<dbReference type="Pfam" id="PF05610">
    <property type="entry name" value="DUF779"/>
    <property type="match status" value="1"/>
</dbReference>
<dbReference type="PIRSF" id="PIRSF009151">
    <property type="entry name" value="DUF779"/>
    <property type="match status" value="1"/>
</dbReference>
<dbReference type="STRING" id="489703.SAMN04488038_106100"/>
<dbReference type="Proteomes" id="UP000199233">
    <property type="component" value="Unassembled WGS sequence"/>
</dbReference>
<sequence>MADAAIERVLATSEALALIEELRARHGALLFHQSGGCCDGSSPMCYPQAEFKVGEQDVWLGEIGGVPFYMSQSQFEYWQHTQLIIDVISGMGGMFSLDNGTGRRFITRSRLYEAQELSRLSPVRRAA</sequence>
<keyword evidence="2" id="KW-1185">Reference proteome</keyword>
<gene>
    <name evidence="1" type="ORF">SAMN04488038_106100</name>
</gene>
<dbReference type="InterPro" id="IPR008497">
    <property type="entry name" value="DUF779"/>
</dbReference>
<organism evidence="1 2">
    <name type="scientific">Solimonas aquatica</name>
    <dbReference type="NCBI Taxonomy" id="489703"/>
    <lineage>
        <taxon>Bacteria</taxon>
        <taxon>Pseudomonadati</taxon>
        <taxon>Pseudomonadota</taxon>
        <taxon>Gammaproteobacteria</taxon>
        <taxon>Nevskiales</taxon>
        <taxon>Nevskiaceae</taxon>
        <taxon>Solimonas</taxon>
    </lineage>
</organism>
<name>A0A1H9FU55_9GAMM</name>